<name>A0A8J6JLV2_ELECQ</name>
<proteinExistence type="inferred from homology"/>
<dbReference type="PANTHER" id="PTHR10954:SF7">
    <property type="entry name" value="RIBONUCLEASE H2 SUBUNIT A"/>
    <property type="match status" value="1"/>
</dbReference>
<dbReference type="GO" id="GO:0004523">
    <property type="term" value="F:RNA-DNA hybrid ribonuclease activity"/>
    <property type="evidence" value="ECO:0007669"/>
    <property type="project" value="UniProtKB-UniRule"/>
</dbReference>
<evidence type="ECO:0000256" key="7">
    <source>
        <dbReference type="ARBA" id="ARBA00022759"/>
    </source>
</evidence>
<keyword evidence="7 10" id="KW-0255">Endonuclease</keyword>
<dbReference type="InterPro" id="IPR001352">
    <property type="entry name" value="RNase_HII/HIII"/>
</dbReference>
<dbReference type="OrthoDB" id="7462577at2759"/>
<feature type="binding site" evidence="10">
    <location>
        <position position="122"/>
    </location>
    <ligand>
        <name>a divalent metal cation</name>
        <dbReference type="ChEBI" id="CHEBI:60240"/>
    </ligand>
</feature>
<evidence type="ECO:0000256" key="9">
    <source>
        <dbReference type="ARBA" id="ARBA00024981"/>
    </source>
</evidence>
<dbReference type="FunFam" id="3.30.420.10:FF:000016">
    <property type="entry name" value="Ribonuclease"/>
    <property type="match status" value="1"/>
</dbReference>
<dbReference type="InterPro" id="IPR012337">
    <property type="entry name" value="RNaseH-like_sf"/>
</dbReference>
<dbReference type="GO" id="GO:0043137">
    <property type="term" value="P:DNA replication, removal of RNA primer"/>
    <property type="evidence" value="ECO:0007669"/>
    <property type="project" value="TreeGrafter"/>
</dbReference>
<evidence type="ECO:0000313" key="13">
    <source>
        <dbReference type="EMBL" id="KAG9468183.1"/>
    </source>
</evidence>
<keyword evidence="5 10" id="KW-0540">Nuclease</keyword>
<dbReference type="SUPFAM" id="SSF53098">
    <property type="entry name" value="Ribonuclease H-like"/>
    <property type="match status" value="1"/>
</dbReference>
<sequence>MEAVRHGIFRCSTAKDSVKPLHPPTAATSYDAAGACGDAVGVSYDAAGASHDAMARHALYCACAPKRHAGPDVVLAPSSRVAGSGAASMELQKFERDNSQSCLLASPVPELCRAEPCCLGIDEAGRGPVLGPMVYGICYCPISRKKDLEDLKVADSKTLSEPERERLFGMLDGAPDFIGWALHILSPNVISTSMQQRAKYNLNALSHDTAIGLVQHALDSGVQVTEVFVDTVGPADKYQEKLKKLFPGIEVTVKPKADSLFPVVSAASICAKVARDRVVKNWKFLEDLGEVDVDYGSGYPNDPKTKGWLAKYLDPVFGYPQFVRFSWSTAQSILESKAAPVLWGDDEEDSGKSSSHSLLSYFSASKESSKPRSHRFFSERHLEPLVDL</sequence>
<gene>
    <name evidence="13" type="ORF">GDO78_023319</name>
</gene>
<evidence type="ECO:0000256" key="8">
    <source>
        <dbReference type="ARBA" id="ARBA00022801"/>
    </source>
</evidence>
<dbReference type="PANTHER" id="PTHR10954">
    <property type="entry name" value="RIBONUCLEASE H2 SUBUNIT A"/>
    <property type="match status" value="1"/>
</dbReference>
<reference evidence="13" key="1">
    <citation type="thesis" date="2020" institute="ProQuest LLC" country="789 East Eisenhower Parkway, Ann Arbor, MI, USA">
        <title>Comparative Genomics and Chromosome Evolution.</title>
        <authorList>
            <person name="Mudd A.B."/>
        </authorList>
    </citation>
    <scope>NUCLEOTIDE SEQUENCE</scope>
    <source>
        <strain evidence="13">HN-11 Male</strain>
        <tissue evidence="13">Kidney and liver</tissue>
    </source>
</reference>
<feature type="domain" description="RNase H type-2" evidence="12">
    <location>
        <begin position="116"/>
        <end position="339"/>
    </location>
</feature>
<dbReference type="InterPro" id="IPR024567">
    <property type="entry name" value="RNase_HII/HIII_dom"/>
</dbReference>
<comment type="function">
    <text evidence="9">Catalytic subunit of RNase HII, an endonuclease that specifically degrades the RNA of RNA:DNA hybrids. Participates in DNA replication, possibly by mediating the removal of lagging-strand Okazaki fragment RNA primers during DNA replication. Mediates the excision of single ribonucleotides from DNA:RNA duplexes.</text>
</comment>
<accession>A0A8J6JLV2</accession>
<evidence type="ECO:0000256" key="3">
    <source>
        <dbReference type="ARBA" id="ARBA00007058"/>
    </source>
</evidence>
<feature type="binding site" evidence="10">
    <location>
        <position position="123"/>
    </location>
    <ligand>
        <name>a divalent metal cation</name>
        <dbReference type="ChEBI" id="CHEBI:60240"/>
    </ligand>
</feature>
<dbReference type="EC" id="3.1.26.4" evidence="11"/>
<evidence type="ECO:0000256" key="11">
    <source>
        <dbReference type="RuleBase" id="RU003515"/>
    </source>
</evidence>
<dbReference type="Proteomes" id="UP000770717">
    <property type="component" value="Unassembled WGS sequence"/>
</dbReference>
<dbReference type="GO" id="GO:0006298">
    <property type="term" value="P:mismatch repair"/>
    <property type="evidence" value="ECO:0007669"/>
    <property type="project" value="TreeGrafter"/>
</dbReference>
<evidence type="ECO:0000256" key="2">
    <source>
        <dbReference type="ARBA" id="ARBA00001946"/>
    </source>
</evidence>
<keyword evidence="14" id="KW-1185">Reference proteome</keyword>
<keyword evidence="6 10" id="KW-0479">Metal-binding</keyword>
<evidence type="ECO:0000256" key="1">
    <source>
        <dbReference type="ARBA" id="ARBA00000077"/>
    </source>
</evidence>
<dbReference type="FunFam" id="1.10.10.460:FF:000001">
    <property type="entry name" value="Ribonuclease"/>
    <property type="match status" value="1"/>
</dbReference>
<dbReference type="AlphaFoldDB" id="A0A8J6JLV2"/>
<dbReference type="InterPro" id="IPR004649">
    <property type="entry name" value="RNase_H2_suA"/>
</dbReference>
<dbReference type="InterPro" id="IPR036397">
    <property type="entry name" value="RNaseH_sf"/>
</dbReference>
<dbReference type="GO" id="GO:0003723">
    <property type="term" value="F:RNA binding"/>
    <property type="evidence" value="ECO:0007669"/>
    <property type="project" value="UniProtKB-UniRule"/>
</dbReference>
<dbReference type="NCBIfam" id="TIGR00729">
    <property type="entry name" value="ribonuclease HII"/>
    <property type="match status" value="1"/>
</dbReference>
<dbReference type="PROSITE" id="PS51975">
    <property type="entry name" value="RNASE_H_2"/>
    <property type="match status" value="1"/>
</dbReference>
<comment type="caution">
    <text evidence="13">The sequence shown here is derived from an EMBL/GenBank/DDBJ whole genome shotgun (WGS) entry which is preliminary data.</text>
</comment>
<evidence type="ECO:0000256" key="5">
    <source>
        <dbReference type="ARBA" id="ARBA00022722"/>
    </source>
</evidence>
<dbReference type="Pfam" id="PF01351">
    <property type="entry name" value="RNase_HII"/>
    <property type="match status" value="1"/>
</dbReference>
<dbReference type="GO" id="GO:0032299">
    <property type="term" value="C:ribonuclease H2 complex"/>
    <property type="evidence" value="ECO:0007669"/>
    <property type="project" value="TreeGrafter"/>
</dbReference>
<comment type="subunit">
    <text evidence="4">The RNase H2 complex is a heterotrimer composed of the catalytic subunit RNASEH2A and the non-catalytic subunits RNASEH2B and RNASEH2C.</text>
</comment>
<evidence type="ECO:0000256" key="6">
    <source>
        <dbReference type="ARBA" id="ARBA00022723"/>
    </source>
</evidence>
<organism evidence="13 14">
    <name type="scientific">Eleutherodactylus coqui</name>
    <name type="common">Puerto Rican coqui</name>
    <dbReference type="NCBI Taxonomy" id="57060"/>
    <lineage>
        <taxon>Eukaryota</taxon>
        <taxon>Metazoa</taxon>
        <taxon>Chordata</taxon>
        <taxon>Craniata</taxon>
        <taxon>Vertebrata</taxon>
        <taxon>Euteleostomi</taxon>
        <taxon>Amphibia</taxon>
        <taxon>Batrachia</taxon>
        <taxon>Anura</taxon>
        <taxon>Neobatrachia</taxon>
        <taxon>Hyloidea</taxon>
        <taxon>Eleutherodactylidae</taxon>
        <taxon>Eleutherodactylinae</taxon>
        <taxon>Eleutherodactylus</taxon>
        <taxon>Eleutherodactylus</taxon>
    </lineage>
</organism>
<comment type="cofactor">
    <cofactor evidence="10">
        <name>Mn(2+)</name>
        <dbReference type="ChEBI" id="CHEBI:29035"/>
    </cofactor>
    <cofactor evidence="10">
        <name>Mg(2+)</name>
        <dbReference type="ChEBI" id="CHEBI:18420"/>
    </cofactor>
    <text evidence="10">Manganese or magnesium. Binds 1 divalent metal ion per monomer in the absence of substrate. May bind a second metal ion after substrate binding.</text>
</comment>
<protein>
    <recommendedName>
        <fullName evidence="11">Ribonuclease</fullName>
        <ecNumber evidence="11">3.1.26.4</ecNumber>
    </recommendedName>
</protein>
<comment type="cofactor">
    <cofactor evidence="2">
        <name>Mg(2+)</name>
        <dbReference type="ChEBI" id="CHEBI:18420"/>
    </cofactor>
</comment>
<dbReference type="Gene3D" id="3.30.420.10">
    <property type="entry name" value="Ribonuclease H-like superfamily/Ribonuclease H"/>
    <property type="match status" value="1"/>
</dbReference>
<evidence type="ECO:0000256" key="4">
    <source>
        <dbReference type="ARBA" id="ARBA00011277"/>
    </source>
</evidence>
<comment type="similarity">
    <text evidence="3">Belongs to the RNase HII family. Eukaryotic subfamily.</text>
</comment>
<comment type="function">
    <text evidence="11">Endonuclease that specifically degrades the RNA of RNA-DNA hybrids.</text>
</comment>
<keyword evidence="8 10" id="KW-0378">Hydrolase</keyword>
<evidence type="ECO:0000256" key="10">
    <source>
        <dbReference type="PROSITE-ProRule" id="PRU01319"/>
    </source>
</evidence>
<evidence type="ECO:0000259" key="12">
    <source>
        <dbReference type="PROSITE" id="PS51975"/>
    </source>
</evidence>
<dbReference type="GO" id="GO:0046872">
    <property type="term" value="F:metal ion binding"/>
    <property type="evidence" value="ECO:0007669"/>
    <property type="project" value="UniProtKB-KW"/>
</dbReference>
<feature type="binding site" evidence="10">
    <location>
        <position position="230"/>
    </location>
    <ligand>
        <name>a divalent metal cation</name>
        <dbReference type="ChEBI" id="CHEBI:60240"/>
    </ligand>
</feature>
<comment type="catalytic activity">
    <reaction evidence="1 10 11">
        <text>Endonucleolytic cleavage to 5'-phosphomonoester.</text>
        <dbReference type="EC" id="3.1.26.4"/>
    </reaction>
</comment>
<dbReference type="EMBL" id="WNTK01001006">
    <property type="protein sequence ID" value="KAG9468183.1"/>
    <property type="molecule type" value="Genomic_DNA"/>
</dbReference>
<dbReference type="CDD" id="cd07181">
    <property type="entry name" value="RNase_HII_eukaryota_like"/>
    <property type="match status" value="1"/>
</dbReference>
<evidence type="ECO:0000313" key="14">
    <source>
        <dbReference type="Proteomes" id="UP000770717"/>
    </source>
</evidence>
<dbReference type="InterPro" id="IPR023160">
    <property type="entry name" value="RNase_HII_hlx-loop-hlx_cap_dom"/>
</dbReference>
<dbReference type="Gene3D" id="1.10.10.460">
    <property type="entry name" value="Ribonuclease hii. Domain 2"/>
    <property type="match status" value="1"/>
</dbReference>